<dbReference type="AlphaFoldDB" id="A0AAW9TM98"/>
<protein>
    <submittedName>
        <fullName evidence="1">Uncharacterized protein</fullName>
    </submittedName>
</protein>
<accession>A0AAW9TM98</accession>
<dbReference type="Proteomes" id="UP000429484">
    <property type="component" value="Unassembled WGS sequence"/>
</dbReference>
<dbReference type="EMBL" id="WISR01000051">
    <property type="protein sequence ID" value="MQW32205.1"/>
    <property type="molecule type" value="Genomic_DNA"/>
</dbReference>
<evidence type="ECO:0000313" key="1">
    <source>
        <dbReference type="EMBL" id="MQW32205.1"/>
    </source>
</evidence>
<name>A0AAW9TM98_RHIML</name>
<evidence type="ECO:0000313" key="2">
    <source>
        <dbReference type="Proteomes" id="UP000429484"/>
    </source>
</evidence>
<proteinExistence type="predicted"/>
<gene>
    <name evidence="1" type="ORF">GHK53_05000</name>
</gene>
<reference evidence="1 2" key="1">
    <citation type="journal article" date="2013" name="Genome Biol.">
        <title>Comparative genomics of the core and accessory genomes of 48 Sinorhizobium strains comprising five genospecies.</title>
        <authorList>
            <person name="Sugawara M."/>
            <person name="Epstein B."/>
            <person name="Badgley B.D."/>
            <person name="Unno T."/>
            <person name="Xu L."/>
            <person name="Reese J."/>
            <person name="Gyaneshwar P."/>
            <person name="Denny R."/>
            <person name="Mudge J."/>
            <person name="Bharti A.K."/>
            <person name="Farmer A.D."/>
            <person name="May G.D."/>
            <person name="Woodward J.E."/>
            <person name="Medigue C."/>
            <person name="Vallenet D."/>
            <person name="Lajus A."/>
            <person name="Rouy Z."/>
            <person name="Martinez-Vaz B."/>
            <person name="Tiffin P."/>
            <person name="Young N.D."/>
            <person name="Sadowsky M.J."/>
        </authorList>
    </citation>
    <scope>NUCLEOTIDE SEQUENCE [LARGE SCALE GENOMIC DNA]</scope>
    <source>
        <strain evidence="1 2">N6B1</strain>
    </source>
</reference>
<organism evidence="1 2">
    <name type="scientific">Rhizobium meliloti</name>
    <name type="common">Ensifer meliloti</name>
    <name type="synonym">Sinorhizobium meliloti</name>
    <dbReference type="NCBI Taxonomy" id="382"/>
    <lineage>
        <taxon>Bacteria</taxon>
        <taxon>Pseudomonadati</taxon>
        <taxon>Pseudomonadota</taxon>
        <taxon>Alphaproteobacteria</taxon>
        <taxon>Hyphomicrobiales</taxon>
        <taxon>Rhizobiaceae</taxon>
        <taxon>Sinorhizobium/Ensifer group</taxon>
        <taxon>Sinorhizobium</taxon>
    </lineage>
</organism>
<comment type="caution">
    <text evidence="1">The sequence shown here is derived from an EMBL/GenBank/DDBJ whole genome shotgun (WGS) entry which is preliminary data.</text>
</comment>
<sequence length="50" mass="6083">MDIFVSRKVNDPDSIQLLINKTGRTIVPQRLFERPHPHFLRWHRDSCFKH</sequence>